<keyword evidence="4" id="KW-0067">ATP-binding</keyword>
<evidence type="ECO:0000259" key="7">
    <source>
        <dbReference type="Pfam" id="PF13361"/>
    </source>
</evidence>
<keyword evidence="5" id="KW-0175">Coiled coil</keyword>
<comment type="caution">
    <text evidence="8">The sequence shown here is derived from an EMBL/GenBank/DDBJ whole genome shotgun (WGS) entry which is preliminary data.</text>
</comment>
<keyword evidence="1" id="KW-0547">Nucleotide-binding</keyword>
<sequence length="2190" mass="247975">MEPLSSKVAEQRLSQLCAQLETCQSIDDVQKALSDLDASAISRDQAEMVLHQLLAATQVERLTELVLTSGGWAQCLSDWLLETFPTNVDQFLFSIHLKVVENLSLFLTLLPHSFDRESAHLLRQYRIRVELTPKVMSGLTAFHSEEQGVSQTPLALVELDGLEDGFIGQKIKQSVKKQARKAKHQAALFSLQDLECLGIEEPHSRLEADATAHSLLGEVQKVLQKFLSLLHYPDVASTACKMFVVEVRPTSPAGAEGGVNEHTDGTSTPQEEPVRPVAYPYVQPMKASLYFENPKGFGDWRVLISTRADRDLRDARRRDRHSFEIYIKKIKELSKGHFSTDNQKRLNGADLEVPLYEAKMTGNTRLVYQIDCVPEYGSDSEKQVIKVFGIFTHAQINRQIWSSMGSHLARKGKEYRRRCTVRKRLQAGDNVFYPESFPPRLKDEKDTAIIPELPKEDLKEIHSLLVLEKFVTLSKELGISILADLNVAHVFDVTPQEKEIIEHTHSCYVLGRMIPTCSKTTTMLFKMLGIERAYAQQCSDSPRMPKPRQLFVTQSRVLASRVEEYFSKLLDSLAVAKKTNQDIRDLAEKKRLLQDDTTPLYHPDDDVSWQASLPRKFSLLQDEHFPLFLTFERLVQLLENDIDTFQPDRPFHSRPDAISKSTSQLVGYHVFLEKYWPHFPNDLTNNLDPALVFSELLGVIEGSEESLSHDSRYLDQASYCNLSHRAQHIFAKQRDRIYNLFDVYKKHKQQYGDSDSAERTHNILKAFEETGIPGTRVDFLYVDEAQDNLLVDVMLLRSLCRNPNGLFWAGDTAQTIAIGSSFRFNDLKAFLYRLELRREGELNEESLSGATQTELRTFQLITNYRSHGGIVRCASSVIELITHFWPYAIDSLAPEEGVVDGAKPVFFSGWDSNTVQYEHFLSGDSGERIEFGARQCILVRDEAGKAEVRQRVGGNIGLVLTLYESKGLEFDDVFLYKFFEDSKVGLGQWRVVLHLLDPDQRKGVAAPWFDEGRHAGVCAELKCLYVAITRSRNNLWIIDCSDKAEPMKMLWESKGLIQTCTPGSRVPQLAAGSSREEWATTARDLFAKRIYLEAAHAFERAAMDREATIAHTHHLRETAGLIPPAKGGSLLARREAYRAAARSFSKFAELSIGDQARVFRHNAGGCFEQAGDCGDFIEDYRSAAEAYEEAGEYNSSVMAYRKGDMFDEAAKVVRTHADEVDPDLAEDVLEVVRLFHFGRKDYQKARSLFNSVEEELEYLKNRAPLDECHADVLAELGRYQEAADIHIKGDRTIAAVQVLLKDGESQRSTQRANDHFLRGLWQNTSFSMKIKDRDTIAVELLSLASKLNCDSLSLTQRDEIAMFRNIRANSNDGVSFKDFGYKFLKRGEKSQALLCFDHFFMTFKFSLSLSNAASSACGPMLEVFYDYCHLFREIVMSLNLGDSGTQKLFNLCPTPIENAYRIRLGTWLHRRVTKAGNRTLEGDDGGVVVASADLLQTLKNALWQRLSWRLSQENQECRALQLWTPCLPHVMDAAGCPRSDCPRQHLHRSEMTQTWFNDQLRGVFLQILVYDIYLSIPAEKEPESLSTDSRRYWIHRLHETMRPSAHCMGSQVCFNLQDIGARAKPALDVAKRWCLGILQSRPAERDIALLSSLYEATALCLLFNHPRATRHLQGAPLLASFATIDNYCRLSETSGEKAKDVNFIEAGIRFLQHVVSHMIPIDLNILCHFIEFLVGSLILAQRKFILHNLTLPRGWLLFLLRHTTMRAASIVPVDVLMESSKQLLRHLLDGWSGSTYLLLEGCDLGTQPELRVLFISRVCRALGLIGYNSKDEDIRHKIVQALKVMDTPQPHHTFECFVGAQSWDCIASAVESSYSGSKFDDLVELCSVGVQIARPKGPPVGVRRVFFKNPRHALEALARGPRRTDAPEFAVNVQSEVDTLVTYEGEENELEDAIHQPEADASRLVVLSDLVEALPSAVTPLALESIAEEQKAVAKKLLAGYRRSLKTREMENAKTRTQKLCDSFYFACLNLSQTMDWVGHTFYKKLYLGPIPHLLTCVGVVQPYAQAAKKKALPRLLDESERDIEGLKRELDDLSAILKSSTNIRKQLDPFSSLHKERNIEKLRQLVKEVQELLNRVPSGHGLDVKFHLDIAIKGIVTEKKVPKPSLKPELNVDDLDDIPYYVFPLTSFF</sequence>
<dbReference type="EMBL" id="QPFP01000005">
    <property type="protein sequence ID" value="TEB36680.1"/>
    <property type="molecule type" value="Genomic_DNA"/>
</dbReference>
<evidence type="ECO:0000256" key="1">
    <source>
        <dbReference type="ARBA" id="ARBA00022741"/>
    </source>
</evidence>
<dbReference type="SUPFAM" id="SSF52540">
    <property type="entry name" value="P-loop containing nucleoside triphosphate hydrolases"/>
    <property type="match status" value="1"/>
</dbReference>
<dbReference type="SUPFAM" id="SSF48452">
    <property type="entry name" value="TPR-like"/>
    <property type="match status" value="1"/>
</dbReference>
<evidence type="ECO:0000313" key="8">
    <source>
        <dbReference type="EMBL" id="TEB36680.1"/>
    </source>
</evidence>
<dbReference type="InterPro" id="IPR014017">
    <property type="entry name" value="DNA_helicase_UvrD-like_C"/>
</dbReference>
<dbReference type="Gene3D" id="3.40.50.300">
    <property type="entry name" value="P-loop containing nucleotide triphosphate hydrolases"/>
    <property type="match status" value="2"/>
</dbReference>
<dbReference type="STRING" id="71717.A0A4Y7TR69"/>
<keyword evidence="9" id="KW-1185">Reference proteome</keyword>
<dbReference type="GO" id="GO:0016787">
    <property type="term" value="F:hydrolase activity"/>
    <property type="evidence" value="ECO:0007669"/>
    <property type="project" value="UniProtKB-KW"/>
</dbReference>
<dbReference type="Pfam" id="PF13361">
    <property type="entry name" value="UvrD_C"/>
    <property type="match status" value="1"/>
</dbReference>
<dbReference type="InterPro" id="IPR039904">
    <property type="entry name" value="TRANK1"/>
</dbReference>
<evidence type="ECO:0000313" key="9">
    <source>
        <dbReference type="Proteomes" id="UP000298030"/>
    </source>
</evidence>
<keyword evidence="2" id="KW-0378">Hydrolase</keyword>
<protein>
    <recommendedName>
        <fullName evidence="7">UvrD-like helicase C-terminal domain-containing protein</fullName>
    </recommendedName>
</protein>
<gene>
    <name evidence="8" type="ORF">FA13DRAFT_1787052</name>
</gene>
<evidence type="ECO:0000256" key="4">
    <source>
        <dbReference type="ARBA" id="ARBA00022840"/>
    </source>
</evidence>
<feature type="domain" description="UvrD-like helicase C-terminal" evidence="7">
    <location>
        <begin position="959"/>
        <end position="1041"/>
    </location>
</feature>
<dbReference type="PANTHER" id="PTHR21529:SF4">
    <property type="entry name" value="TPR AND ANKYRIN REPEAT-CONTAINING PROTEIN 1"/>
    <property type="match status" value="1"/>
</dbReference>
<evidence type="ECO:0000256" key="6">
    <source>
        <dbReference type="SAM" id="MobiDB-lite"/>
    </source>
</evidence>
<name>A0A4Y7TR69_COPMI</name>
<evidence type="ECO:0000256" key="2">
    <source>
        <dbReference type="ARBA" id="ARBA00022801"/>
    </source>
</evidence>
<dbReference type="GO" id="GO:0005524">
    <property type="term" value="F:ATP binding"/>
    <property type="evidence" value="ECO:0007669"/>
    <property type="project" value="UniProtKB-KW"/>
</dbReference>
<proteinExistence type="predicted"/>
<reference evidence="8 9" key="1">
    <citation type="journal article" date="2019" name="Nat. Ecol. Evol.">
        <title>Megaphylogeny resolves global patterns of mushroom evolution.</title>
        <authorList>
            <person name="Varga T."/>
            <person name="Krizsan K."/>
            <person name="Foldi C."/>
            <person name="Dima B."/>
            <person name="Sanchez-Garcia M."/>
            <person name="Sanchez-Ramirez S."/>
            <person name="Szollosi G.J."/>
            <person name="Szarkandi J.G."/>
            <person name="Papp V."/>
            <person name="Albert L."/>
            <person name="Andreopoulos W."/>
            <person name="Angelini C."/>
            <person name="Antonin V."/>
            <person name="Barry K.W."/>
            <person name="Bougher N.L."/>
            <person name="Buchanan P."/>
            <person name="Buyck B."/>
            <person name="Bense V."/>
            <person name="Catcheside P."/>
            <person name="Chovatia M."/>
            <person name="Cooper J."/>
            <person name="Damon W."/>
            <person name="Desjardin D."/>
            <person name="Finy P."/>
            <person name="Geml J."/>
            <person name="Haridas S."/>
            <person name="Hughes K."/>
            <person name="Justo A."/>
            <person name="Karasinski D."/>
            <person name="Kautmanova I."/>
            <person name="Kiss B."/>
            <person name="Kocsube S."/>
            <person name="Kotiranta H."/>
            <person name="LaButti K.M."/>
            <person name="Lechner B.E."/>
            <person name="Liimatainen K."/>
            <person name="Lipzen A."/>
            <person name="Lukacs Z."/>
            <person name="Mihaltcheva S."/>
            <person name="Morgado L.N."/>
            <person name="Niskanen T."/>
            <person name="Noordeloos M.E."/>
            <person name="Ohm R.A."/>
            <person name="Ortiz-Santana B."/>
            <person name="Ovrebo C."/>
            <person name="Racz N."/>
            <person name="Riley R."/>
            <person name="Savchenko A."/>
            <person name="Shiryaev A."/>
            <person name="Soop K."/>
            <person name="Spirin V."/>
            <person name="Szebenyi C."/>
            <person name="Tomsovsky M."/>
            <person name="Tulloss R.E."/>
            <person name="Uehling J."/>
            <person name="Grigoriev I.V."/>
            <person name="Vagvolgyi C."/>
            <person name="Papp T."/>
            <person name="Martin F.M."/>
            <person name="Miettinen O."/>
            <person name="Hibbett D.S."/>
            <person name="Nagy L.G."/>
        </authorList>
    </citation>
    <scope>NUCLEOTIDE SEQUENCE [LARGE SCALE GENOMIC DNA]</scope>
    <source>
        <strain evidence="8 9">FP101781</strain>
    </source>
</reference>
<dbReference type="InterPro" id="IPR027417">
    <property type="entry name" value="P-loop_NTPase"/>
</dbReference>
<feature type="region of interest" description="Disordered" evidence="6">
    <location>
        <begin position="251"/>
        <end position="273"/>
    </location>
</feature>
<feature type="coiled-coil region" evidence="5">
    <location>
        <begin position="2070"/>
        <end position="2136"/>
    </location>
</feature>
<dbReference type="InterPro" id="IPR011990">
    <property type="entry name" value="TPR-like_helical_dom_sf"/>
</dbReference>
<organism evidence="8 9">
    <name type="scientific">Coprinellus micaceus</name>
    <name type="common">Glistening ink-cap mushroom</name>
    <name type="synonym">Coprinus micaceus</name>
    <dbReference type="NCBI Taxonomy" id="71717"/>
    <lineage>
        <taxon>Eukaryota</taxon>
        <taxon>Fungi</taxon>
        <taxon>Dikarya</taxon>
        <taxon>Basidiomycota</taxon>
        <taxon>Agaricomycotina</taxon>
        <taxon>Agaricomycetes</taxon>
        <taxon>Agaricomycetidae</taxon>
        <taxon>Agaricales</taxon>
        <taxon>Agaricineae</taxon>
        <taxon>Psathyrellaceae</taxon>
        <taxon>Coprinellus</taxon>
    </lineage>
</organism>
<evidence type="ECO:0000256" key="5">
    <source>
        <dbReference type="SAM" id="Coils"/>
    </source>
</evidence>
<dbReference type="Proteomes" id="UP000298030">
    <property type="component" value="Unassembled WGS sequence"/>
</dbReference>
<accession>A0A4Y7TR69</accession>
<keyword evidence="3" id="KW-0347">Helicase</keyword>
<dbReference type="GO" id="GO:0004386">
    <property type="term" value="F:helicase activity"/>
    <property type="evidence" value="ECO:0007669"/>
    <property type="project" value="UniProtKB-KW"/>
</dbReference>
<dbReference type="OrthoDB" id="3156807at2759"/>
<evidence type="ECO:0000256" key="3">
    <source>
        <dbReference type="ARBA" id="ARBA00022806"/>
    </source>
</evidence>
<dbReference type="PANTHER" id="PTHR21529">
    <property type="entry name" value="MAMMARY TURMOR VIRUS RECEPTOR HOMOLOG 1, 2 MTVR1, 2"/>
    <property type="match status" value="1"/>
</dbReference>